<organism evidence="1">
    <name type="scientific">mine drainage metagenome</name>
    <dbReference type="NCBI Taxonomy" id="410659"/>
    <lineage>
        <taxon>unclassified sequences</taxon>
        <taxon>metagenomes</taxon>
        <taxon>ecological metagenomes</taxon>
    </lineage>
</organism>
<protein>
    <submittedName>
        <fullName evidence="1">Uncharacterized protein</fullName>
    </submittedName>
</protein>
<proteinExistence type="predicted"/>
<dbReference type="AlphaFoldDB" id="A0A1J5Q7M3"/>
<sequence length="190" mass="21240">MPSRPDTVARALLAATMLSTIAPSPASAARLQLWAEGSDTYLCAAHTTTRDGRQMHSTVLPVNSQKAAFFDIGELPTTLDGDSPDFESLKLTCWIHNRRDQPSQPYSVELHRWESFWLAPHAATGWPAPSLPRDGTMIGFKLATTEGPAQPRQIRIVSAWAQPDYWVFSPRVEYDHLDFYHRLSPAREAP</sequence>
<accession>A0A1J5Q7M3</accession>
<comment type="caution">
    <text evidence="1">The sequence shown here is derived from an EMBL/GenBank/DDBJ whole genome shotgun (WGS) entry which is preliminary data.</text>
</comment>
<dbReference type="EMBL" id="MLJW01001171">
    <property type="protein sequence ID" value="OIQ79705.1"/>
    <property type="molecule type" value="Genomic_DNA"/>
</dbReference>
<name>A0A1J5Q7M3_9ZZZZ</name>
<gene>
    <name evidence="1" type="ORF">GALL_385510</name>
</gene>
<evidence type="ECO:0000313" key="1">
    <source>
        <dbReference type="EMBL" id="OIQ79705.1"/>
    </source>
</evidence>
<reference evidence="1" key="1">
    <citation type="submission" date="2016-10" db="EMBL/GenBank/DDBJ databases">
        <title>Sequence of Gallionella enrichment culture.</title>
        <authorList>
            <person name="Poehlein A."/>
            <person name="Muehling M."/>
            <person name="Daniel R."/>
        </authorList>
    </citation>
    <scope>NUCLEOTIDE SEQUENCE</scope>
</reference>